<evidence type="ECO:0000256" key="7">
    <source>
        <dbReference type="SAM" id="Coils"/>
    </source>
</evidence>
<keyword evidence="4 5" id="KW-0694">RNA-binding</keyword>
<dbReference type="STRING" id="1798656.A2604_02850"/>
<dbReference type="InterPro" id="IPR004088">
    <property type="entry name" value="KH_dom_type_1"/>
</dbReference>
<dbReference type="CDD" id="cd00077">
    <property type="entry name" value="HDc"/>
    <property type="match status" value="1"/>
</dbReference>
<dbReference type="GO" id="GO:0005886">
    <property type="term" value="C:plasma membrane"/>
    <property type="evidence" value="ECO:0007669"/>
    <property type="project" value="UniProtKB-UniRule"/>
</dbReference>
<comment type="similarity">
    <text evidence="5">Belongs to the RNase Y family.</text>
</comment>
<dbReference type="Gene3D" id="3.30.1370.10">
    <property type="entry name" value="K Homology domain, type 1"/>
    <property type="match status" value="1"/>
</dbReference>
<name>A0A1G2CPG9_9BACT</name>
<feature type="domain" description="HD" evidence="8">
    <location>
        <begin position="325"/>
        <end position="418"/>
    </location>
</feature>
<dbReference type="SMART" id="SM00322">
    <property type="entry name" value="KH"/>
    <property type="match status" value="1"/>
</dbReference>
<dbReference type="PROSITE" id="PS50084">
    <property type="entry name" value="KH_TYPE_1"/>
    <property type="match status" value="1"/>
</dbReference>
<dbReference type="GO" id="GO:0004521">
    <property type="term" value="F:RNA endonuclease activity"/>
    <property type="evidence" value="ECO:0007669"/>
    <property type="project" value="UniProtKB-UniRule"/>
</dbReference>
<feature type="coiled-coil region" evidence="7">
    <location>
        <begin position="55"/>
        <end position="177"/>
    </location>
</feature>
<evidence type="ECO:0000256" key="5">
    <source>
        <dbReference type="HAMAP-Rule" id="MF_00335"/>
    </source>
</evidence>
<dbReference type="InterPro" id="IPR006675">
    <property type="entry name" value="HDIG_dom"/>
</dbReference>
<accession>A0A1G2CPG9</accession>
<dbReference type="InterPro" id="IPR003607">
    <property type="entry name" value="HD/PDEase_dom"/>
</dbReference>
<evidence type="ECO:0000313" key="9">
    <source>
        <dbReference type="EMBL" id="OGZ03283.1"/>
    </source>
</evidence>
<dbReference type="Proteomes" id="UP000177587">
    <property type="component" value="Unassembled WGS sequence"/>
</dbReference>
<keyword evidence="3 5" id="KW-0378">Hydrolase</keyword>
<evidence type="ECO:0000256" key="2">
    <source>
        <dbReference type="ARBA" id="ARBA00022759"/>
    </source>
</evidence>
<proteinExistence type="inferred from homology"/>
<dbReference type="InterPro" id="IPR017705">
    <property type="entry name" value="Ribonuclease_Y"/>
</dbReference>
<keyword evidence="1 5" id="KW-0540">Nuclease</keyword>
<evidence type="ECO:0000256" key="4">
    <source>
        <dbReference type="ARBA" id="ARBA00022884"/>
    </source>
</evidence>
<evidence type="ECO:0000256" key="1">
    <source>
        <dbReference type="ARBA" id="ARBA00022722"/>
    </source>
</evidence>
<dbReference type="Pfam" id="PF01966">
    <property type="entry name" value="HD"/>
    <property type="match status" value="1"/>
</dbReference>
<evidence type="ECO:0000256" key="3">
    <source>
        <dbReference type="ARBA" id="ARBA00022801"/>
    </source>
</evidence>
<dbReference type="EC" id="3.1.-.-" evidence="5 6"/>
<gene>
    <name evidence="5" type="primary">rny</name>
    <name evidence="9" type="ORF">A2604_02850</name>
</gene>
<organism evidence="9 10">
    <name type="scientific">Candidatus Liptonbacteria bacterium RIFOXYD1_FULL_36_11</name>
    <dbReference type="NCBI Taxonomy" id="1798656"/>
    <lineage>
        <taxon>Bacteria</taxon>
        <taxon>Candidatus Liptoniibacteriota</taxon>
    </lineage>
</organism>
<dbReference type="InterPro" id="IPR004087">
    <property type="entry name" value="KH_dom"/>
</dbReference>
<dbReference type="SMART" id="SM00471">
    <property type="entry name" value="HDc"/>
    <property type="match status" value="1"/>
</dbReference>
<dbReference type="EMBL" id="MHLG01000025">
    <property type="protein sequence ID" value="OGZ03283.1"/>
    <property type="molecule type" value="Genomic_DNA"/>
</dbReference>
<sequence length="509" mass="57800">MFLTQDLVAGAGFAIIGLILGFAARQIMSASKVGSFEKKAKESFEEAKIKTQDIILEAKEKADYLLQEVKNEEKARKQQMDKLEERLLKKEDQVEKQNQELAHQQVKVNQDVEKLRLAKQQIDVLKEKAEEKIEEIAGLSREEAKKKVIEEAKEEGKQEIIRSIQQIEREKKEEVEKKSLEIITSVIQRYARSHVSELTTSVFVLPDEDLKGKIIGREGRNIRAIERETGVELIVDETPDSVIISSFDPLRREIAKLALEKLLKDGRIQPAKIEEKVEEAKQEINKRIIELGEQATLEVGVYDLPKEIIQILGRLHFRTSYGQNVLTHSIEMAHISRMMAAELGLNVEVAKKAALLHDIGKAIDHEVEGTHVEIGRKILKKYNIDERVIQAMESHHDEYPYSVPESFVVAAADALSAARPGARRDTVENYIKRLQDLEKIASNFPGVKSSYAVSAGRELRIFVIPEKVDDFGALQMARDIAKQIESELKYPGEIKVNVIREMRAVEYAK</sequence>
<dbReference type="Pfam" id="PF12072">
    <property type="entry name" value="RNase_Y_N"/>
    <property type="match status" value="1"/>
</dbReference>
<dbReference type="GO" id="GO:0016787">
    <property type="term" value="F:hydrolase activity"/>
    <property type="evidence" value="ECO:0007669"/>
    <property type="project" value="UniProtKB-KW"/>
</dbReference>
<reference evidence="9 10" key="1">
    <citation type="journal article" date="2016" name="Nat. Commun.">
        <title>Thousands of microbial genomes shed light on interconnected biogeochemical processes in an aquifer system.</title>
        <authorList>
            <person name="Anantharaman K."/>
            <person name="Brown C.T."/>
            <person name="Hug L.A."/>
            <person name="Sharon I."/>
            <person name="Castelle C.J."/>
            <person name="Probst A.J."/>
            <person name="Thomas B.C."/>
            <person name="Singh A."/>
            <person name="Wilkins M.J."/>
            <person name="Karaoz U."/>
            <person name="Brodie E.L."/>
            <person name="Williams K.H."/>
            <person name="Hubbard S.S."/>
            <person name="Banfield J.F."/>
        </authorList>
    </citation>
    <scope>NUCLEOTIDE SEQUENCE [LARGE SCALE GENOMIC DNA]</scope>
</reference>
<protein>
    <recommendedName>
        <fullName evidence="5 6">Ribonuclease Y</fullName>
        <shortName evidence="5">RNase Y</shortName>
        <ecNumber evidence="5 6">3.1.-.-</ecNumber>
    </recommendedName>
</protein>
<dbReference type="PROSITE" id="PS51831">
    <property type="entry name" value="HD"/>
    <property type="match status" value="1"/>
</dbReference>
<dbReference type="SUPFAM" id="SSF109604">
    <property type="entry name" value="HD-domain/PDEase-like"/>
    <property type="match status" value="1"/>
</dbReference>
<dbReference type="Pfam" id="PF00013">
    <property type="entry name" value="KH_1"/>
    <property type="match status" value="1"/>
</dbReference>
<dbReference type="GO" id="GO:0003723">
    <property type="term" value="F:RNA binding"/>
    <property type="evidence" value="ECO:0007669"/>
    <property type="project" value="UniProtKB-UniRule"/>
</dbReference>
<dbReference type="NCBIfam" id="TIGR00277">
    <property type="entry name" value="HDIG"/>
    <property type="match status" value="1"/>
</dbReference>
<dbReference type="CDD" id="cd22431">
    <property type="entry name" value="KH-I_RNaseY"/>
    <property type="match status" value="1"/>
</dbReference>
<evidence type="ECO:0000259" key="8">
    <source>
        <dbReference type="PROSITE" id="PS51831"/>
    </source>
</evidence>
<dbReference type="GO" id="GO:0006402">
    <property type="term" value="P:mRNA catabolic process"/>
    <property type="evidence" value="ECO:0007669"/>
    <property type="project" value="UniProtKB-UniRule"/>
</dbReference>
<keyword evidence="2 5" id="KW-0255">Endonuclease</keyword>
<evidence type="ECO:0000256" key="6">
    <source>
        <dbReference type="NCBIfam" id="TIGR03319"/>
    </source>
</evidence>
<comment type="function">
    <text evidence="5">Endoribonuclease that initiates mRNA decay.</text>
</comment>
<dbReference type="NCBIfam" id="TIGR03319">
    <property type="entry name" value="RNase_Y"/>
    <property type="match status" value="1"/>
</dbReference>
<dbReference type="PANTHER" id="PTHR12826:SF15">
    <property type="entry name" value="RIBONUCLEASE Y"/>
    <property type="match status" value="1"/>
</dbReference>
<dbReference type="InterPro" id="IPR036612">
    <property type="entry name" value="KH_dom_type_1_sf"/>
</dbReference>
<dbReference type="InterPro" id="IPR006674">
    <property type="entry name" value="HD_domain"/>
</dbReference>
<dbReference type="HAMAP" id="MF_00335">
    <property type="entry name" value="RNase_Y"/>
    <property type="match status" value="1"/>
</dbReference>
<dbReference type="PANTHER" id="PTHR12826">
    <property type="entry name" value="RIBONUCLEASE Y"/>
    <property type="match status" value="1"/>
</dbReference>
<dbReference type="SUPFAM" id="SSF54791">
    <property type="entry name" value="Eukaryotic type KH-domain (KH-domain type I)"/>
    <property type="match status" value="1"/>
</dbReference>
<evidence type="ECO:0000313" key="10">
    <source>
        <dbReference type="Proteomes" id="UP000177587"/>
    </source>
</evidence>
<keyword evidence="7" id="KW-0175">Coiled coil</keyword>
<comment type="caution">
    <text evidence="9">The sequence shown here is derived from an EMBL/GenBank/DDBJ whole genome shotgun (WGS) entry which is preliminary data.</text>
</comment>
<dbReference type="AlphaFoldDB" id="A0A1G2CPG9"/>
<dbReference type="InterPro" id="IPR022711">
    <property type="entry name" value="RNase_Y_N"/>
</dbReference>
<dbReference type="Gene3D" id="1.10.3210.10">
    <property type="entry name" value="Hypothetical protein af1432"/>
    <property type="match status" value="1"/>
</dbReference>